<feature type="region of interest" description="Disordered" evidence="1">
    <location>
        <begin position="18"/>
        <end position="40"/>
    </location>
</feature>
<evidence type="ECO:0000313" key="4">
    <source>
        <dbReference type="Proteomes" id="UP000615593"/>
    </source>
</evidence>
<keyword evidence="2" id="KW-0472">Membrane</keyword>
<name>A0ABQ3BG36_9FLAO</name>
<evidence type="ECO:0000256" key="2">
    <source>
        <dbReference type="SAM" id="Phobius"/>
    </source>
</evidence>
<keyword evidence="2" id="KW-1133">Transmembrane helix</keyword>
<protein>
    <recommendedName>
        <fullName evidence="5">DUF3899 domain-containing protein</fullName>
    </recommendedName>
</protein>
<evidence type="ECO:0000256" key="1">
    <source>
        <dbReference type="SAM" id="MobiDB-lite"/>
    </source>
</evidence>
<comment type="caution">
    <text evidence="3">The sequence shown here is derived from an EMBL/GenBank/DDBJ whole genome shotgun (WGS) entry which is preliminary data.</text>
</comment>
<organism evidence="3 4">
    <name type="scientific">Mesonia mobilis</name>
    <dbReference type="NCBI Taxonomy" id="369791"/>
    <lineage>
        <taxon>Bacteria</taxon>
        <taxon>Pseudomonadati</taxon>
        <taxon>Bacteroidota</taxon>
        <taxon>Flavobacteriia</taxon>
        <taxon>Flavobacteriales</taxon>
        <taxon>Flavobacteriaceae</taxon>
        <taxon>Mesonia</taxon>
    </lineage>
</organism>
<dbReference type="RefSeq" id="WP_027884696.1">
    <property type="nucleotide sequence ID" value="NZ_BMWY01000001.1"/>
</dbReference>
<feature type="transmembrane region" description="Helical" evidence="2">
    <location>
        <begin position="69"/>
        <end position="89"/>
    </location>
</feature>
<dbReference type="EMBL" id="BMWY01000001">
    <property type="protein sequence ID" value="GGZ43231.1"/>
    <property type="molecule type" value="Genomic_DNA"/>
</dbReference>
<reference evidence="4" key="1">
    <citation type="journal article" date="2019" name="Int. J. Syst. Evol. Microbiol.">
        <title>The Global Catalogue of Microorganisms (GCM) 10K type strain sequencing project: providing services to taxonomists for standard genome sequencing and annotation.</title>
        <authorList>
            <consortium name="The Broad Institute Genomics Platform"/>
            <consortium name="The Broad Institute Genome Sequencing Center for Infectious Disease"/>
            <person name="Wu L."/>
            <person name="Ma J."/>
        </authorList>
    </citation>
    <scope>NUCLEOTIDE SEQUENCE [LARGE SCALE GENOMIC DNA]</scope>
    <source>
        <strain evidence="4">KCTC 12708</strain>
    </source>
</reference>
<feature type="compositionally biased region" description="Basic and acidic residues" evidence="1">
    <location>
        <begin position="19"/>
        <end position="35"/>
    </location>
</feature>
<proteinExistence type="predicted"/>
<dbReference type="GeneID" id="94367654"/>
<dbReference type="Proteomes" id="UP000615593">
    <property type="component" value="Unassembled WGS sequence"/>
</dbReference>
<gene>
    <name evidence="3" type="ORF">GCM10008088_00170</name>
</gene>
<accession>A0ABQ3BG36</accession>
<evidence type="ECO:0008006" key="5">
    <source>
        <dbReference type="Google" id="ProtNLM"/>
    </source>
</evidence>
<sequence>MGFGGAALAAITSLKNNSRRGDRTNYFKKGNDKSSGESTGIPVVKISEEKRKAVRDRLIAENKQHQRKFMLIFITSLVVIFSIIAYFLFF</sequence>
<keyword evidence="2" id="KW-0812">Transmembrane</keyword>
<evidence type="ECO:0000313" key="3">
    <source>
        <dbReference type="EMBL" id="GGZ43231.1"/>
    </source>
</evidence>
<keyword evidence="4" id="KW-1185">Reference proteome</keyword>